<evidence type="ECO:0000313" key="8">
    <source>
        <dbReference type="EMBL" id="MFC5411807.1"/>
    </source>
</evidence>
<dbReference type="EMBL" id="JBHSMA010000008">
    <property type="protein sequence ID" value="MFC5411807.1"/>
    <property type="molecule type" value="Genomic_DNA"/>
</dbReference>
<dbReference type="PROSITE" id="PS51373">
    <property type="entry name" value="HIPIP"/>
    <property type="match status" value="1"/>
</dbReference>
<comment type="caution">
    <text evidence="8">The sequence shown here is derived from an EMBL/GenBank/DDBJ whole genome shotgun (WGS) entry which is preliminary data.</text>
</comment>
<keyword evidence="2" id="KW-0004">4Fe-4S</keyword>
<evidence type="ECO:0000256" key="5">
    <source>
        <dbReference type="ARBA" id="ARBA00023004"/>
    </source>
</evidence>
<keyword evidence="6" id="KW-0411">Iron-sulfur</keyword>
<evidence type="ECO:0000313" key="9">
    <source>
        <dbReference type="Proteomes" id="UP001596106"/>
    </source>
</evidence>
<evidence type="ECO:0000259" key="7">
    <source>
        <dbReference type="PROSITE" id="PS51373"/>
    </source>
</evidence>
<name>A0ABW0IHY9_9BACT</name>
<dbReference type="SUPFAM" id="SSF57652">
    <property type="entry name" value="HIPIP (high potential iron protein)"/>
    <property type="match status" value="1"/>
</dbReference>
<evidence type="ECO:0000256" key="4">
    <source>
        <dbReference type="ARBA" id="ARBA00022982"/>
    </source>
</evidence>
<reference evidence="9" key="1">
    <citation type="journal article" date="2019" name="Int. J. Syst. Evol. Microbiol.">
        <title>The Global Catalogue of Microorganisms (GCM) 10K type strain sequencing project: providing services to taxonomists for standard genome sequencing and annotation.</title>
        <authorList>
            <consortium name="The Broad Institute Genomics Platform"/>
            <consortium name="The Broad Institute Genome Sequencing Center for Infectious Disease"/>
            <person name="Wu L."/>
            <person name="Ma J."/>
        </authorList>
    </citation>
    <scope>NUCLEOTIDE SEQUENCE [LARGE SCALE GENOMIC DNA]</scope>
    <source>
        <strain evidence="9">CCUG 55250</strain>
    </source>
</reference>
<dbReference type="InterPro" id="IPR000170">
    <property type="entry name" value="High_potential_FeS_prot"/>
</dbReference>
<dbReference type="Gene3D" id="4.10.490.10">
    <property type="entry name" value="High potential iron-sulphur protein"/>
    <property type="match status" value="1"/>
</dbReference>
<dbReference type="RefSeq" id="WP_379848695.1">
    <property type="nucleotide sequence ID" value="NZ_JBHSMA010000008.1"/>
</dbReference>
<evidence type="ECO:0000256" key="2">
    <source>
        <dbReference type="ARBA" id="ARBA00022485"/>
    </source>
</evidence>
<keyword evidence="1" id="KW-0813">Transport</keyword>
<keyword evidence="4" id="KW-0249">Electron transport</keyword>
<accession>A0ABW0IHY9</accession>
<evidence type="ECO:0000256" key="6">
    <source>
        <dbReference type="ARBA" id="ARBA00023014"/>
    </source>
</evidence>
<dbReference type="InterPro" id="IPR036369">
    <property type="entry name" value="HIPIP_sf"/>
</dbReference>
<keyword evidence="3" id="KW-0479">Metal-binding</keyword>
<keyword evidence="5" id="KW-0408">Iron</keyword>
<sequence length="120" mass="13119">MKQTQSRRFFLQHCASTSLLLISGGFLLTHCDSPKTTRTDQTEKPAANPCEDYSGVSAEDIKKRTELGYVTQSPIPDKLCSSCNLWLPPAPGKECGGCMLFKGPVYASAHCTYWAPQVSS</sequence>
<protein>
    <submittedName>
        <fullName evidence="8">High-potential iron-sulfur protein</fullName>
    </submittedName>
</protein>
<evidence type="ECO:0000256" key="3">
    <source>
        <dbReference type="ARBA" id="ARBA00022723"/>
    </source>
</evidence>
<dbReference type="Proteomes" id="UP001596106">
    <property type="component" value="Unassembled WGS sequence"/>
</dbReference>
<evidence type="ECO:0000256" key="1">
    <source>
        <dbReference type="ARBA" id="ARBA00022448"/>
    </source>
</evidence>
<organism evidence="8 9">
    <name type="scientific">Larkinella bovis</name>
    <dbReference type="NCBI Taxonomy" id="683041"/>
    <lineage>
        <taxon>Bacteria</taxon>
        <taxon>Pseudomonadati</taxon>
        <taxon>Bacteroidota</taxon>
        <taxon>Cytophagia</taxon>
        <taxon>Cytophagales</taxon>
        <taxon>Spirosomataceae</taxon>
        <taxon>Larkinella</taxon>
    </lineage>
</organism>
<gene>
    <name evidence="8" type="ORF">ACFPMF_20965</name>
</gene>
<keyword evidence="9" id="KW-1185">Reference proteome</keyword>
<feature type="domain" description="High potential iron-sulfur proteins family profile" evidence="7">
    <location>
        <begin position="51"/>
        <end position="119"/>
    </location>
</feature>
<proteinExistence type="predicted"/>